<reference evidence="1 2" key="1">
    <citation type="journal article" date="2020" name="ISME J.">
        <title>Comparative genomics reveals insights into cyanobacterial evolution and habitat adaptation.</title>
        <authorList>
            <person name="Chen M.Y."/>
            <person name="Teng W.K."/>
            <person name="Zhao L."/>
            <person name="Hu C.X."/>
            <person name="Zhou Y.K."/>
            <person name="Han B.P."/>
            <person name="Song L.R."/>
            <person name="Shu W.S."/>
        </authorList>
    </citation>
    <scope>NUCLEOTIDE SEQUENCE [LARGE SCALE GENOMIC DNA]</scope>
    <source>
        <strain evidence="1 2">FACHB-1249</strain>
    </source>
</reference>
<dbReference type="EMBL" id="JACJTM010000015">
    <property type="protein sequence ID" value="MBD2685293.1"/>
    <property type="molecule type" value="Genomic_DNA"/>
</dbReference>
<name>A0ABR8IT98_APHFL</name>
<gene>
    <name evidence="1" type="ORF">H6G43_08650</name>
</gene>
<sequence length="90" mass="10772">MPMLPANMPLYSHPLPEIEQWLKNQGCQQDDTHLHYWRVQRANWEAELWLDTEQITVRYLQSGENHQDIQRSFKYSLSREDIEEAVFSGP</sequence>
<proteinExistence type="predicted"/>
<comment type="caution">
    <text evidence="1">The sequence shown here is derived from an EMBL/GenBank/DDBJ whole genome shotgun (WGS) entry which is preliminary data.</text>
</comment>
<accession>A0ABR8IT98</accession>
<dbReference type="PANTHER" id="PTHR35765:SF2">
    <property type="entry name" value="OS05G0569200 PROTEIN"/>
    <property type="match status" value="1"/>
</dbReference>
<evidence type="ECO:0000313" key="1">
    <source>
        <dbReference type="EMBL" id="MBD2685293.1"/>
    </source>
</evidence>
<dbReference type="Pfam" id="PF11341">
    <property type="entry name" value="DUF3143"/>
    <property type="match status" value="1"/>
</dbReference>
<keyword evidence="2" id="KW-1185">Reference proteome</keyword>
<organism evidence="1 2">
    <name type="scientific">Aphanizomenon flos-aquae FACHB-1249</name>
    <dbReference type="NCBI Taxonomy" id="2692889"/>
    <lineage>
        <taxon>Bacteria</taxon>
        <taxon>Bacillati</taxon>
        <taxon>Cyanobacteriota</taxon>
        <taxon>Cyanophyceae</taxon>
        <taxon>Nostocales</taxon>
        <taxon>Aphanizomenonaceae</taxon>
        <taxon>Aphanizomenon</taxon>
    </lineage>
</organism>
<dbReference type="InterPro" id="IPR021489">
    <property type="entry name" value="DUF3143"/>
</dbReference>
<evidence type="ECO:0000313" key="2">
    <source>
        <dbReference type="Proteomes" id="UP000660270"/>
    </source>
</evidence>
<dbReference type="Proteomes" id="UP000660270">
    <property type="component" value="Unassembled WGS sequence"/>
</dbReference>
<dbReference type="PANTHER" id="PTHR35765">
    <property type="entry name" value="OS05G0569200 PROTEIN"/>
    <property type="match status" value="1"/>
</dbReference>
<protein>
    <submittedName>
        <fullName evidence="1">DUF3143 domain-containing protein</fullName>
    </submittedName>
</protein>